<dbReference type="PANTHER" id="PTHR11556:SF35">
    <property type="entry name" value="SEDOHEPTULOSE-1,7-BISPHOSPHATASE, CHLOROPLASTIC"/>
    <property type="match status" value="1"/>
</dbReference>
<dbReference type="PIRSF" id="PIRSF500210">
    <property type="entry name" value="FBPtase"/>
    <property type="match status" value="1"/>
</dbReference>
<dbReference type="GO" id="GO:0005986">
    <property type="term" value="P:sucrose biosynthetic process"/>
    <property type="evidence" value="ECO:0007669"/>
    <property type="project" value="TreeGrafter"/>
</dbReference>
<evidence type="ECO:0000256" key="8">
    <source>
        <dbReference type="ARBA" id="ARBA00022801"/>
    </source>
</evidence>
<dbReference type="SUPFAM" id="SSF56655">
    <property type="entry name" value="Carbohydrate phosphatase"/>
    <property type="match status" value="1"/>
</dbReference>
<gene>
    <name evidence="14" type="ORF">QBC37DRAFT_429189</name>
</gene>
<evidence type="ECO:0000256" key="1">
    <source>
        <dbReference type="ARBA" id="ARBA00001273"/>
    </source>
</evidence>
<dbReference type="GO" id="GO:0006002">
    <property type="term" value="P:fructose 6-phosphate metabolic process"/>
    <property type="evidence" value="ECO:0007669"/>
    <property type="project" value="TreeGrafter"/>
</dbReference>
<accession>A0AAN7B4Q0</accession>
<dbReference type="Pfam" id="PF00316">
    <property type="entry name" value="FBPase"/>
    <property type="match status" value="1"/>
</dbReference>
<protein>
    <recommendedName>
        <fullName evidence="5">fructose-bisphosphatase</fullName>
        <ecNumber evidence="5">3.1.3.11</ecNumber>
    </recommendedName>
</protein>
<dbReference type="CDD" id="cd00354">
    <property type="entry name" value="FBPase"/>
    <property type="match status" value="1"/>
</dbReference>
<evidence type="ECO:0000313" key="14">
    <source>
        <dbReference type="EMBL" id="KAK4210189.1"/>
    </source>
</evidence>
<evidence type="ECO:0000256" key="11">
    <source>
        <dbReference type="SAM" id="MobiDB-lite"/>
    </source>
</evidence>
<keyword evidence="7" id="KW-0479">Metal-binding</keyword>
<evidence type="ECO:0000313" key="15">
    <source>
        <dbReference type="Proteomes" id="UP001301769"/>
    </source>
</evidence>
<evidence type="ECO:0000256" key="2">
    <source>
        <dbReference type="ARBA" id="ARBA00001946"/>
    </source>
</evidence>
<dbReference type="GO" id="GO:0006000">
    <property type="term" value="P:fructose metabolic process"/>
    <property type="evidence" value="ECO:0007669"/>
    <property type="project" value="TreeGrafter"/>
</dbReference>
<dbReference type="InterPro" id="IPR044015">
    <property type="entry name" value="FBPase_C_dom"/>
</dbReference>
<evidence type="ECO:0000256" key="4">
    <source>
        <dbReference type="ARBA" id="ARBA00010941"/>
    </source>
</evidence>
<comment type="similarity">
    <text evidence="4">Belongs to the FBPase class 1 family.</text>
</comment>
<comment type="caution">
    <text evidence="14">The sequence shown here is derived from an EMBL/GenBank/DDBJ whole genome shotgun (WGS) entry which is preliminary data.</text>
</comment>
<dbReference type="GO" id="GO:0005737">
    <property type="term" value="C:cytoplasm"/>
    <property type="evidence" value="ECO:0007669"/>
    <property type="project" value="TreeGrafter"/>
</dbReference>
<keyword evidence="8" id="KW-0378">Hydrolase</keyword>
<dbReference type="InterPro" id="IPR023079">
    <property type="entry name" value="SBPase"/>
</dbReference>
<comment type="catalytic activity">
    <reaction evidence="1">
        <text>beta-D-fructose 1,6-bisphosphate + H2O = beta-D-fructose 6-phosphate + phosphate</text>
        <dbReference type="Rhea" id="RHEA:11064"/>
        <dbReference type="ChEBI" id="CHEBI:15377"/>
        <dbReference type="ChEBI" id="CHEBI:32966"/>
        <dbReference type="ChEBI" id="CHEBI:43474"/>
        <dbReference type="ChEBI" id="CHEBI:57634"/>
        <dbReference type="EC" id="3.1.3.11"/>
    </reaction>
</comment>
<dbReference type="PRINTS" id="PR01958">
    <property type="entry name" value="S17BPHPHTASE"/>
</dbReference>
<dbReference type="InterPro" id="IPR000146">
    <property type="entry name" value="FBPase_class-1"/>
</dbReference>
<dbReference type="GO" id="GO:0030388">
    <property type="term" value="P:fructose 1,6-bisphosphate metabolic process"/>
    <property type="evidence" value="ECO:0007669"/>
    <property type="project" value="TreeGrafter"/>
</dbReference>
<evidence type="ECO:0000256" key="9">
    <source>
        <dbReference type="ARBA" id="ARBA00022842"/>
    </source>
</evidence>
<dbReference type="PANTHER" id="PTHR11556">
    <property type="entry name" value="FRUCTOSE-1,6-BISPHOSPHATASE-RELATED"/>
    <property type="match status" value="1"/>
</dbReference>
<dbReference type="InterPro" id="IPR033391">
    <property type="entry name" value="FBPase_N"/>
</dbReference>
<comment type="cofactor">
    <cofactor evidence="2">
        <name>Mg(2+)</name>
        <dbReference type="ChEBI" id="CHEBI:18420"/>
    </cofactor>
</comment>
<reference evidence="14" key="1">
    <citation type="journal article" date="2023" name="Mol. Phylogenet. Evol.">
        <title>Genome-scale phylogeny and comparative genomics of the fungal order Sordariales.</title>
        <authorList>
            <person name="Hensen N."/>
            <person name="Bonometti L."/>
            <person name="Westerberg I."/>
            <person name="Brannstrom I.O."/>
            <person name="Guillou S."/>
            <person name="Cros-Aarteil S."/>
            <person name="Calhoun S."/>
            <person name="Haridas S."/>
            <person name="Kuo A."/>
            <person name="Mondo S."/>
            <person name="Pangilinan J."/>
            <person name="Riley R."/>
            <person name="LaButti K."/>
            <person name="Andreopoulos B."/>
            <person name="Lipzen A."/>
            <person name="Chen C."/>
            <person name="Yan M."/>
            <person name="Daum C."/>
            <person name="Ng V."/>
            <person name="Clum A."/>
            <person name="Steindorff A."/>
            <person name="Ohm R.A."/>
            <person name="Martin F."/>
            <person name="Silar P."/>
            <person name="Natvig D.O."/>
            <person name="Lalanne C."/>
            <person name="Gautier V."/>
            <person name="Ament-Velasquez S.L."/>
            <person name="Kruys A."/>
            <person name="Hutchinson M.I."/>
            <person name="Powell A.J."/>
            <person name="Barry K."/>
            <person name="Miller A.N."/>
            <person name="Grigoriev I.V."/>
            <person name="Debuchy R."/>
            <person name="Gladieux P."/>
            <person name="Hiltunen Thoren M."/>
            <person name="Johannesson H."/>
        </authorList>
    </citation>
    <scope>NUCLEOTIDE SEQUENCE</scope>
    <source>
        <strain evidence="14">PSN293</strain>
    </source>
</reference>
<keyword evidence="6" id="KW-0963">Cytoplasm</keyword>
<evidence type="ECO:0000259" key="13">
    <source>
        <dbReference type="Pfam" id="PF18913"/>
    </source>
</evidence>
<evidence type="ECO:0000256" key="7">
    <source>
        <dbReference type="ARBA" id="ARBA00022723"/>
    </source>
</evidence>
<dbReference type="InterPro" id="IPR020548">
    <property type="entry name" value="Fructose_bisphosphatase_AS"/>
</dbReference>
<keyword evidence="9" id="KW-0460">Magnesium</keyword>
<dbReference type="GO" id="GO:0042132">
    <property type="term" value="F:fructose 1,6-bisphosphate 1-phosphatase activity"/>
    <property type="evidence" value="ECO:0007669"/>
    <property type="project" value="UniProtKB-EC"/>
</dbReference>
<reference evidence="14" key="2">
    <citation type="submission" date="2023-05" db="EMBL/GenBank/DDBJ databases">
        <authorList>
            <consortium name="Lawrence Berkeley National Laboratory"/>
            <person name="Steindorff A."/>
            <person name="Hensen N."/>
            <person name="Bonometti L."/>
            <person name="Westerberg I."/>
            <person name="Brannstrom I.O."/>
            <person name="Guillou S."/>
            <person name="Cros-Aarteil S."/>
            <person name="Calhoun S."/>
            <person name="Haridas S."/>
            <person name="Kuo A."/>
            <person name="Mondo S."/>
            <person name="Pangilinan J."/>
            <person name="Riley R."/>
            <person name="Labutti K."/>
            <person name="Andreopoulos B."/>
            <person name="Lipzen A."/>
            <person name="Chen C."/>
            <person name="Yanf M."/>
            <person name="Daum C."/>
            <person name="Ng V."/>
            <person name="Clum A."/>
            <person name="Ohm R."/>
            <person name="Martin F."/>
            <person name="Silar P."/>
            <person name="Natvig D."/>
            <person name="Lalanne C."/>
            <person name="Gautier V."/>
            <person name="Ament-Velasquez S.L."/>
            <person name="Kruys A."/>
            <person name="Hutchinson M.I."/>
            <person name="Powell A.J."/>
            <person name="Barry K."/>
            <person name="Miller A.N."/>
            <person name="Grigoriev I.V."/>
            <person name="Debuchy R."/>
            <person name="Gladieux P."/>
            <person name="Thoren M.H."/>
            <person name="Johannesson H."/>
        </authorList>
    </citation>
    <scope>NUCLEOTIDE SEQUENCE</scope>
    <source>
        <strain evidence="14">PSN293</strain>
    </source>
</reference>
<evidence type="ECO:0000256" key="10">
    <source>
        <dbReference type="ARBA" id="ARBA00023277"/>
    </source>
</evidence>
<dbReference type="Gene3D" id="3.30.540.10">
    <property type="entry name" value="Fructose-1,6-Bisphosphatase, subunit A, domain 1"/>
    <property type="match status" value="1"/>
</dbReference>
<dbReference type="GO" id="GO:0046872">
    <property type="term" value="F:metal ion binding"/>
    <property type="evidence" value="ECO:0007669"/>
    <property type="project" value="UniProtKB-KW"/>
</dbReference>
<feature type="domain" description="Fructose-1-6-bisphosphatase class 1 C-terminal" evidence="13">
    <location>
        <begin position="230"/>
        <end position="350"/>
    </location>
</feature>
<dbReference type="AlphaFoldDB" id="A0AAN7B4Q0"/>
<keyword evidence="10" id="KW-0119">Carbohydrate metabolism</keyword>
<evidence type="ECO:0000259" key="12">
    <source>
        <dbReference type="Pfam" id="PF00316"/>
    </source>
</evidence>
<feature type="region of interest" description="Disordered" evidence="11">
    <location>
        <begin position="103"/>
        <end position="123"/>
    </location>
</feature>
<feature type="domain" description="Fructose-1-6-bisphosphatase class I N-terminal" evidence="12">
    <location>
        <begin position="47"/>
        <end position="187"/>
    </location>
</feature>
<proteinExistence type="inferred from homology"/>
<evidence type="ECO:0000256" key="3">
    <source>
        <dbReference type="ARBA" id="ARBA00005215"/>
    </source>
</evidence>
<dbReference type="Gene3D" id="3.40.190.80">
    <property type="match status" value="1"/>
</dbReference>
<keyword evidence="15" id="KW-1185">Reference proteome</keyword>
<comment type="pathway">
    <text evidence="3">Carbohydrate biosynthesis; Calvin cycle.</text>
</comment>
<dbReference type="PROSITE" id="PS00124">
    <property type="entry name" value="FBPASE"/>
    <property type="match status" value="1"/>
</dbReference>
<dbReference type="GO" id="GO:0006094">
    <property type="term" value="P:gluconeogenesis"/>
    <property type="evidence" value="ECO:0007669"/>
    <property type="project" value="TreeGrafter"/>
</dbReference>
<organism evidence="14 15">
    <name type="scientific">Rhypophila decipiens</name>
    <dbReference type="NCBI Taxonomy" id="261697"/>
    <lineage>
        <taxon>Eukaryota</taxon>
        <taxon>Fungi</taxon>
        <taxon>Dikarya</taxon>
        <taxon>Ascomycota</taxon>
        <taxon>Pezizomycotina</taxon>
        <taxon>Sordariomycetes</taxon>
        <taxon>Sordariomycetidae</taxon>
        <taxon>Sordariales</taxon>
        <taxon>Naviculisporaceae</taxon>
        <taxon>Rhypophila</taxon>
    </lineage>
</organism>
<dbReference type="EC" id="3.1.3.11" evidence="5"/>
<evidence type="ECO:0000256" key="6">
    <source>
        <dbReference type="ARBA" id="ARBA00022490"/>
    </source>
</evidence>
<sequence length="375" mass="40309">MSPEEQKQAGGMPSDFGIDWTQSAALHAHLKSLNLDTHNRSALIFSVIPHILSAISQVAKALRTSHEVALAGTANLFGDDQLNVDVIAEDIIRAALSQCPSVKTASSEEDPVEKPVLHSSAENPSQEEYTVAFDPLDGSSIIAPNWTVGTIVGIWEGTSALGQDPRKKQVAAILGVFGPRSTAIVAIRTPETICRPICFEVGLHETTQRGIISAEIGRPEVRFSPESEVTTKYFAPANLRAAAEDEHYMALVNELIKMRYTLRYSGGLVPDVVHALVKGHGVYISPVTENSKAKLRRLYELCPLALVVECAGGQAVDSTDGKGVLDRPIGNCDERGGLICGTSNEVDFAAGMLVVDAEAIIERFCENFELDCQGC</sequence>
<dbReference type="Proteomes" id="UP001301769">
    <property type="component" value="Unassembled WGS sequence"/>
</dbReference>
<dbReference type="Pfam" id="PF18913">
    <property type="entry name" value="FBPase_C"/>
    <property type="match status" value="1"/>
</dbReference>
<name>A0AAN7B4Q0_9PEZI</name>
<evidence type="ECO:0000256" key="5">
    <source>
        <dbReference type="ARBA" id="ARBA00013093"/>
    </source>
</evidence>
<dbReference type="EMBL" id="MU858182">
    <property type="protein sequence ID" value="KAK4210189.1"/>
    <property type="molecule type" value="Genomic_DNA"/>
</dbReference>
<dbReference type="PIRSF" id="PIRSF000904">
    <property type="entry name" value="FBPtase_SBPase"/>
    <property type="match status" value="1"/>
</dbReference>
<dbReference type="InterPro" id="IPR028343">
    <property type="entry name" value="FBPtase"/>
</dbReference>